<feature type="transmembrane region" description="Helical" evidence="1">
    <location>
        <begin position="286"/>
        <end position="303"/>
    </location>
</feature>
<reference evidence="3" key="1">
    <citation type="journal article" date="2023" name="J. Phycol.">
        <title>Revised classification of the Cyanidiophyceae based on plastid genome data with descriptions of the Cavernulicolales ord. nov. and Galdieriales ord. nov. (Rhodophyta).</title>
        <authorList>
            <person name="Park S.I."/>
            <person name="Cho C.H."/>
            <person name="Ciniglia C."/>
            <person name="Huang T.Y."/>
            <person name="Liu S.L."/>
            <person name="Bustamante D.E."/>
            <person name="Calderon M.S."/>
            <person name="Mansilla A."/>
            <person name="McDermott T."/>
            <person name="Andersen R.A."/>
            <person name="Yoon H.S."/>
        </authorList>
    </citation>
    <scope>NUCLEOTIDE SEQUENCE</scope>
</reference>
<dbReference type="GO" id="GO:0006631">
    <property type="term" value="P:fatty acid metabolic process"/>
    <property type="evidence" value="ECO:0007669"/>
    <property type="project" value="TreeGrafter"/>
</dbReference>
<dbReference type="SUPFAM" id="SSF56801">
    <property type="entry name" value="Acetyl-CoA synthetase-like"/>
    <property type="match status" value="1"/>
</dbReference>
<keyword evidence="3" id="KW-0934">Plastid</keyword>
<feature type="transmembrane region" description="Helical" evidence="1">
    <location>
        <begin position="86"/>
        <end position="105"/>
    </location>
</feature>
<dbReference type="InterPro" id="IPR042099">
    <property type="entry name" value="ANL_N_sf"/>
</dbReference>
<geneLocation type="plastid" evidence="3"/>
<dbReference type="InterPro" id="IPR000873">
    <property type="entry name" value="AMP-dep_synth/lig_dom"/>
</dbReference>
<protein>
    <submittedName>
        <fullName evidence="3">O-succinylbenzoic acid-CoA ligase</fullName>
    </submittedName>
</protein>
<keyword evidence="1" id="KW-0812">Transmembrane</keyword>
<evidence type="ECO:0000259" key="2">
    <source>
        <dbReference type="Pfam" id="PF00501"/>
    </source>
</evidence>
<dbReference type="Pfam" id="PF00501">
    <property type="entry name" value="AMP-binding"/>
    <property type="match status" value="1"/>
</dbReference>
<organism evidence="3">
    <name type="scientific">Cyanidium sp. THAL103</name>
    <dbReference type="NCBI Taxonomy" id="3027999"/>
    <lineage>
        <taxon>Eukaryota</taxon>
        <taxon>Rhodophyta</taxon>
        <taxon>Bangiophyceae</taxon>
        <taxon>Cyanidiales</taxon>
        <taxon>Cyanidiaceae</taxon>
        <taxon>Cyanidium</taxon>
    </lineage>
</organism>
<dbReference type="EMBL" id="OP616817">
    <property type="protein sequence ID" value="WDA99963.1"/>
    <property type="molecule type" value="Genomic_DNA"/>
</dbReference>
<proteinExistence type="predicted"/>
<sequence length="521" mass="61002">MLFRNYKINKISNKIDTNINLVKFVLLNPFYFYSVMVGKNILFISPDKVFTYYELAYLIDYLRYYLIDYHVVDSYGLLIVFTNNPITYISLSISSILSKNVLILINPKMNLDSLVEIINKRQPSLIILDKQLKIDSINFYKIRTFRWQEFKNNTNLDLISCIINKPNIYDLNISNISNVSNIFFSSGTTQIPKLCSHSFFNKILSAISINKYNKITSCSKFFLILPIHYVGGLNVIIRSIIATSSILLIPRNHQFNFVSYFKVATCNLYFLSIVNTQIYRLKYFRLGWVIFNNISFLMIGGGSKNKKLLEDFKILKKYSNLNSYSLTENFAQLFLSYENPKSFSIVLPYRQLKIAFNNEVNIRSKTLLLNNQIFNNNNSSYIIRYNVNSWFKTADLISIKITNHLIIVGRIDSIFIRSGKKILPYEIEKKLNLIPNVLYSKVISIPNDHFDNEIVAFLKYNNVANFDEHQVRIFLNKLLDKNKIPNKILLLHDNLPNFNVTNKLDKQFLCDYYLFNKLHKT</sequence>
<feature type="transmembrane region" description="Helical" evidence="1">
    <location>
        <begin position="255"/>
        <end position="274"/>
    </location>
</feature>
<evidence type="ECO:0000313" key="3">
    <source>
        <dbReference type="EMBL" id="WDA99963.1"/>
    </source>
</evidence>
<dbReference type="PANTHER" id="PTHR43201">
    <property type="entry name" value="ACYL-COA SYNTHETASE"/>
    <property type="match status" value="1"/>
</dbReference>
<keyword evidence="1" id="KW-0472">Membrane</keyword>
<keyword evidence="1" id="KW-1133">Transmembrane helix</keyword>
<feature type="domain" description="AMP-dependent synthetase/ligase" evidence="2">
    <location>
        <begin position="48"/>
        <end position="334"/>
    </location>
</feature>
<evidence type="ECO:0000256" key="1">
    <source>
        <dbReference type="SAM" id="Phobius"/>
    </source>
</evidence>
<gene>
    <name evidence="3" type="primary">menE</name>
    <name evidence="3" type="ORF">CspTHAL103_039</name>
</gene>
<keyword evidence="3" id="KW-0436">Ligase</keyword>
<dbReference type="InterPro" id="IPR045851">
    <property type="entry name" value="AMP-bd_C_sf"/>
</dbReference>
<feature type="transmembrane region" description="Helical" evidence="1">
    <location>
        <begin position="21"/>
        <end position="44"/>
    </location>
</feature>
<feature type="transmembrane region" description="Helical" evidence="1">
    <location>
        <begin position="221"/>
        <end position="249"/>
    </location>
</feature>
<dbReference type="AlphaFoldDB" id="A0A9Y1MY84"/>
<name>A0A9Y1MY84_9RHOD</name>
<dbReference type="PANTHER" id="PTHR43201:SF32">
    <property type="entry name" value="2-SUCCINYLBENZOATE--COA LIGASE, CHLOROPLASTIC_PEROXISOMAL"/>
    <property type="match status" value="1"/>
</dbReference>
<dbReference type="Gene3D" id="3.30.300.30">
    <property type="match status" value="1"/>
</dbReference>
<dbReference type="Gene3D" id="3.40.50.12780">
    <property type="entry name" value="N-terminal domain of ligase-like"/>
    <property type="match status" value="1"/>
</dbReference>
<dbReference type="GO" id="GO:0031956">
    <property type="term" value="F:medium-chain fatty acid-CoA ligase activity"/>
    <property type="evidence" value="ECO:0007669"/>
    <property type="project" value="TreeGrafter"/>
</dbReference>
<accession>A0A9Y1MY84</accession>